<dbReference type="InterPro" id="IPR036249">
    <property type="entry name" value="Thioredoxin-like_sf"/>
</dbReference>
<dbReference type="GO" id="GO:0045454">
    <property type="term" value="P:cell redox homeostasis"/>
    <property type="evidence" value="ECO:0007669"/>
    <property type="project" value="TreeGrafter"/>
</dbReference>
<dbReference type="InterPro" id="IPR005746">
    <property type="entry name" value="Thioredoxin"/>
</dbReference>
<dbReference type="PRINTS" id="PR00421">
    <property type="entry name" value="THIOREDOXIN"/>
</dbReference>
<dbReference type="CDD" id="cd02947">
    <property type="entry name" value="TRX_family"/>
    <property type="match status" value="1"/>
</dbReference>
<dbReference type="AlphaFoldDB" id="A0A248JUV8"/>
<feature type="active site" description="Nucleophile" evidence="8">
    <location>
        <position position="35"/>
    </location>
</feature>
<dbReference type="FunFam" id="3.40.30.10:FF:000001">
    <property type="entry name" value="Thioredoxin"/>
    <property type="match status" value="1"/>
</dbReference>
<dbReference type="PROSITE" id="PS00194">
    <property type="entry name" value="THIOREDOXIN_1"/>
    <property type="match status" value="1"/>
</dbReference>
<evidence type="ECO:0000256" key="4">
    <source>
        <dbReference type="ARBA" id="ARBA00023157"/>
    </source>
</evidence>
<feature type="site" description="Contributes to redox potential value" evidence="8">
    <location>
        <position position="34"/>
    </location>
</feature>
<dbReference type="Proteomes" id="UP000197153">
    <property type="component" value="Chromosome 2"/>
</dbReference>
<keyword evidence="3" id="KW-0249">Electron transport</keyword>
<evidence type="ECO:0000313" key="12">
    <source>
        <dbReference type="Proteomes" id="UP000197153"/>
    </source>
</evidence>
<proteinExistence type="inferred from homology"/>
<dbReference type="GO" id="GO:0005829">
    <property type="term" value="C:cytosol"/>
    <property type="evidence" value="ECO:0007669"/>
    <property type="project" value="TreeGrafter"/>
</dbReference>
<comment type="similarity">
    <text evidence="1 7">Belongs to the thioredoxin family.</text>
</comment>
<protein>
    <recommendedName>
        <fullName evidence="6 7">Thioredoxin</fullName>
    </recommendedName>
</protein>
<name>A0A248JUV8_9PROT</name>
<gene>
    <name evidence="11" type="primary">trxA</name>
    <name evidence="11" type="ORF">Y958_15670</name>
</gene>
<reference evidence="11 12" key="1">
    <citation type="submission" date="2017-06" db="EMBL/GenBank/DDBJ databases">
        <title>Complete genome sequence of Nitrospirillum amazonense strain CBAmC, an endophytic nitrogen-fixing and plant growth-promoting bacterium, isolated from sugarcane.</title>
        <authorList>
            <person name="Schwab S."/>
            <person name="dos Santos Teixeira K.R."/>
            <person name="Simoes Araujo J.L."/>
            <person name="Soares Vidal M."/>
            <person name="Borges de Freitas H.R."/>
            <person name="Rivello Crivelaro A.L."/>
            <person name="Bueno de Camargo Nunes A."/>
            <person name="dos Santos C.M."/>
            <person name="Palmeira da Silva Rosa D."/>
            <person name="da Silva Padilha D."/>
            <person name="da Silva E."/>
            <person name="Araujo Terra L."/>
            <person name="Soares Mendes V."/>
            <person name="Farinelli L."/>
            <person name="Magalhaes Cruz L."/>
            <person name="Baldani J.I."/>
        </authorList>
    </citation>
    <scope>NUCLEOTIDE SEQUENCE [LARGE SCALE GENOMIC DNA]</scope>
    <source>
        <strain evidence="11 12">CBAmC</strain>
    </source>
</reference>
<dbReference type="PIRSF" id="PIRSF000077">
    <property type="entry name" value="Thioredoxin"/>
    <property type="match status" value="1"/>
</dbReference>
<keyword evidence="4 9" id="KW-1015">Disulfide bond</keyword>
<accession>A0A248JUV8</accession>
<dbReference type="RefSeq" id="WP_088872975.1">
    <property type="nucleotide sequence ID" value="NZ_CP022111.1"/>
</dbReference>
<evidence type="ECO:0000256" key="8">
    <source>
        <dbReference type="PIRSR" id="PIRSR000077-1"/>
    </source>
</evidence>
<keyword evidence="12" id="KW-1185">Reference proteome</keyword>
<feature type="active site" description="Nucleophile" evidence="8">
    <location>
        <position position="32"/>
    </location>
</feature>
<feature type="disulfide bond" description="Redox-active" evidence="9">
    <location>
        <begin position="32"/>
        <end position="35"/>
    </location>
</feature>
<dbReference type="InterPro" id="IPR017937">
    <property type="entry name" value="Thioredoxin_CS"/>
</dbReference>
<dbReference type="PANTHER" id="PTHR45663:SF11">
    <property type="entry name" value="GEO12009P1"/>
    <property type="match status" value="1"/>
</dbReference>
<sequence>MKKATNVNSVEFNSKVLDAGSPVLVDFWAPWCGPCRALAPILDEVAADFDGAMDVYKVDIEAEPDVAARFGVQTVPVLILFKGGEEIHRRVGTLSRTQLTAIIEQKL</sequence>
<dbReference type="KEGG" id="nao:Y958_15670"/>
<feature type="site" description="Contributes to redox potential value" evidence="8">
    <location>
        <position position="33"/>
    </location>
</feature>
<dbReference type="PANTHER" id="PTHR45663">
    <property type="entry name" value="GEO12009P1"/>
    <property type="match status" value="1"/>
</dbReference>
<evidence type="ECO:0000259" key="10">
    <source>
        <dbReference type="PROSITE" id="PS51352"/>
    </source>
</evidence>
<evidence type="ECO:0000256" key="7">
    <source>
        <dbReference type="PIRNR" id="PIRNR000077"/>
    </source>
</evidence>
<dbReference type="Gene3D" id="3.40.30.10">
    <property type="entry name" value="Glutaredoxin"/>
    <property type="match status" value="1"/>
</dbReference>
<feature type="site" description="Deprotonates C-terminal active site Cys" evidence="8">
    <location>
        <position position="26"/>
    </location>
</feature>
<dbReference type="PROSITE" id="PS51352">
    <property type="entry name" value="THIOREDOXIN_2"/>
    <property type="match status" value="1"/>
</dbReference>
<evidence type="ECO:0000313" key="11">
    <source>
        <dbReference type="EMBL" id="ASG22389.1"/>
    </source>
</evidence>
<dbReference type="InterPro" id="IPR013766">
    <property type="entry name" value="Thioredoxin_domain"/>
</dbReference>
<feature type="domain" description="Thioredoxin" evidence="10">
    <location>
        <begin position="1"/>
        <end position="107"/>
    </location>
</feature>
<keyword evidence="2" id="KW-0813">Transport</keyword>
<keyword evidence="5 9" id="KW-0676">Redox-active center</keyword>
<evidence type="ECO:0000256" key="2">
    <source>
        <dbReference type="ARBA" id="ARBA00022448"/>
    </source>
</evidence>
<evidence type="ECO:0000256" key="6">
    <source>
        <dbReference type="NCBIfam" id="TIGR01068"/>
    </source>
</evidence>
<evidence type="ECO:0000256" key="3">
    <source>
        <dbReference type="ARBA" id="ARBA00022982"/>
    </source>
</evidence>
<dbReference type="EMBL" id="CP022111">
    <property type="protein sequence ID" value="ASG22389.1"/>
    <property type="molecule type" value="Genomic_DNA"/>
</dbReference>
<dbReference type="GO" id="GO:0015035">
    <property type="term" value="F:protein-disulfide reductase activity"/>
    <property type="evidence" value="ECO:0007669"/>
    <property type="project" value="UniProtKB-UniRule"/>
</dbReference>
<evidence type="ECO:0000256" key="1">
    <source>
        <dbReference type="ARBA" id="ARBA00008987"/>
    </source>
</evidence>
<dbReference type="Pfam" id="PF00085">
    <property type="entry name" value="Thioredoxin"/>
    <property type="match status" value="1"/>
</dbReference>
<dbReference type="NCBIfam" id="TIGR01068">
    <property type="entry name" value="thioredoxin"/>
    <property type="match status" value="1"/>
</dbReference>
<evidence type="ECO:0000256" key="5">
    <source>
        <dbReference type="ARBA" id="ARBA00023284"/>
    </source>
</evidence>
<organism evidence="11 12">
    <name type="scientific">Nitrospirillum viridazoti CBAmc</name>
    <dbReference type="NCBI Taxonomy" id="1441467"/>
    <lineage>
        <taxon>Bacteria</taxon>
        <taxon>Pseudomonadati</taxon>
        <taxon>Pseudomonadota</taxon>
        <taxon>Alphaproteobacteria</taxon>
        <taxon>Rhodospirillales</taxon>
        <taxon>Azospirillaceae</taxon>
        <taxon>Nitrospirillum</taxon>
        <taxon>Nitrospirillum viridazoti</taxon>
    </lineage>
</organism>
<dbReference type="SUPFAM" id="SSF52833">
    <property type="entry name" value="Thioredoxin-like"/>
    <property type="match status" value="1"/>
</dbReference>
<evidence type="ECO:0000256" key="9">
    <source>
        <dbReference type="PIRSR" id="PIRSR000077-4"/>
    </source>
</evidence>